<evidence type="ECO:0000256" key="1">
    <source>
        <dbReference type="SAM" id="Coils"/>
    </source>
</evidence>
<feature type="coiled-coil region" evidence="1">
    <location>
        <begin position="27"/>
        <end position="96"/>
    </location>
</feature>
<feature type="region of interest" description="Disordered" evidence="2">
    <location>
        <begin position="126"/>
        <end position="145"/>
    </location>
</feature>
<keyword evidence="4" id="KW-1185">Reference proteome</keyword>
<proteinExistence type="predicted"/>
<reference evidence="3 4" key="1">
    <citation type="journal article" date="2019" name="Nat. Ecol. Evol.">
        <title>Megaphylogeny resolves global patterns of mushroom evolution.</title>
        <authorList>
            <person name="Varga T."/>
            <person name="Krizsan K."/>
            <person name="Foldi C."/>
            <person name="Dima B."/>
            <person name="Sanchez-Garcia M."/>
            <person name="Sanchez-Ramirez S."/>
            <person name="Szollosi G.J."/>
            <person name="Szarkandi J.G."/>
            <person name="Papp V."/>
            <person name="Albert L."/>
            <person name="Andreopoulos W."/>
            <person name="Angelini C."/>
            <person name="Antonin V."/>
            <person name="Barry K.W."/>
            <person name="Bougher N.L."/>
            <person name="Buchanan P."/>
            <person name="Buyck B."/>
            <person name="Bense V."/>
            <person name="Catcheside P."/>
            <person name="Chovatia M."/>
            <person name="Cooper J."/>
            <person name="Damon W."/>
            <person name="Desjardin D."/>
            <person name="Finy P."/>
            <person name="Geml J."/>
            <person name="Haridas S."/>
            <person name="Hughes K."/>
            <person name="Justo A."/>
            <person name="Karasinski D."/>
            <person name="Kautmanova I."/>
            <person name="Kiss B."/>
            <person name="Kocsube S."/>
            <person name="Kotiranta H."/>
            <person name="LaButti K.M."/>
            <person name="Lechner B.E."/>
            <person name="Liimatainen K."/>
            <person name="Lipzen A."/>
            <person name="Lukacs Z."/>
            <person name="Mihaltcheva S."/>
            <person name="Morgado L.N."/>
            <person name="Niskanen T."/>
            <person name="Noordeloos M.E."/>
            <person name="Ohm R.A."/>
            <person name="Ortiz-Santana B."/>
            <person name="Ovrebo C."/>
            <person name="Racz N."/>
            <person name="Riley R."/>
            <person name="Savchenko A."/>
            <person name="Shiryaev A."/>
            <person name="Soop K."/>
            <person name="Spirin V."/>
            <person name="Szebenyi C."/>
            <person name="Tomsovsky M."/>
            <person name="Tulloss R.E."/>
            <person name="Uehling J."/>
            <person name="Grigoriev I.V."/>
            <person name="Vagvolgyi C."/>
            <person name="Papp T."/>
            <person name="Martin F.M."/>
            <person name="Miettinen O."/>
            <person name="Hibbett D.S."/>
            <person name="Nagy L.G."/>
        </authorList>
    </citation>
    <scope>NUCLEOTIDE SEQUENCE [LARGE SCALE GENOMIC DNA]</scope>
    <source>
        <strain evidence="3 4">OMC1185</strain>
    </source>
</reference>
<dbReference type="Proteomes" id="UP000305948">
    <property type="component" value="Unassembled WGS sequence"/>
</dbReference>
<dbReference type="EMBL" id="ML213509">
    <property type="protein sequence ID" value="TFK52512.1"/>
    <property type="molecule type" value="Genomic_DNA"/>
</dbReference>
<organism evidence="3 4">
    <name type="scientific">Heliocybe sulcata</name>
    <dbReference type="NCBI Taxonomy" id="5364"/>
    <lineage>
        <taxon>Eukaryota</taxon>
        <taxon>Fungi</taxon>
        <taxon>Dikarya</taxon>
        <taxon>Basidiomycota</taxon>
        <taxon>Agaricomycotina</taxon>
        <taxon>Agaricomycetes</taxon>
        <taxon>Gloeophyllales</taxon>
        <taxon>Gloeophyllaceae</taxon>
        <taxon>Heliocybe</taxon>
    </lineage>
</organism>
<keyword evidence="1" id="KW-0175">Coiled coil</keyword>
<evidence type="ECO:0000313" key="3">
    <source>
        <dbReference type="EMBL" id="TFK52512.1"/>
    </source>
</evidence>
<feature type="compositionally biased region" description="Polar residues" evidence="2">
    <location>
        <begin position="1"/>
        <end position="11"/>
    </location>
</feature>
<evidence type="ECO:0000313" key="4">
    <source>
        <dbReference type="Proteomes" id="UP000305948"/>
    </source>
</evidence>
<gene>
    <name evidence="3" type="ORF">OE88DRAFT_1644166</name>
</gene>
<sequence length="195" mass="22035">MPHPPWNSQSKGRPAKAKSQPKEVKLAQRLQRELVQYREVLAITNNRTAADGERIAALENEIAGIQRDRAQAFQDAAELERKMADAQNDIQDLRRLLGALLGPAVNGEPPVLEATVDAVDACVETTAEEASEPEQDTKPKLRRRRSIAEEIIRARKEAKSKPVKRRKTEGFEILRRKGKALFHFLEPDMYQLDAH</sequence>
<dbReference type="AlphaFoldDB" id="A0A5C3N5R0"/>
<accession>A0A5C3N5R0</accession>
<name>A0A5C3N5R0_9AGAM</name>
<feature type="region of interest" description="Disordered" evidence="2">
    <location>
        <begin position="1"/>
        <end position="24"/>
    </location>
</feature>
<evidence type="ECO:0000256" key="2">
    <source>
        <dbReference type="SAM" id="MobiDB-lite"/>
    </source>
</evidence>
<protein>
    <submittedName>
        <fullName evidence="3">Uncharacterized protein</fullName>
    </submittedName>
</protein>